<gene>
    <name evidence="2" type="ORF">RE6C_03762</name>
</gene>
<protein>
    <submittedName>
        <fullName evidence="2">Uncharacterized protein</fullName>
    </submittedName>
</protein>
<evidence type="ECO:0000313" key="2">
    <source>
        <dbReference type="EMBL" id="EMB15513.1"/>
    </source>
</evidence>
<comment type="caution">
    <text evidence="2">The sequence shown here is derived from an EMBL/GenBank/DDBJ whole genome shotgun (WGS) entry which is preliminary data.</text>
</comment>
<reference evidence="2" key="2">
    <citation type="journal article" date="2013" name="Mar. Genomics">
        <title>Expression of sulfatases in Rhodopirellula baltica and the diversity of sulfatases in the genus Rhodopirellula.</title>
        <authorList>
            <person name="Wegner C.E."/>
            <person name="Richter-Heitmann T."/>
            <person name="Klindworth A."/>
            <person name="Klockow C."/>
            <person name="Richter M."/>
            <person name="Achstetter T."/>
            <person name="Glockner F.O."/>
            <person name="Harder J."/>
        </authorList>
    </citation>
    <scope>NUCLEOTIDE SEQUENCE [LARGE SCALE GENOMIC DNA]</scope>
    <source>
        <strain evidence="2">6C</strain>
    </source>
</reference>
<reference evidence="2" key="1">
    <citation type="submission" date="2012-11" db="EMBL/GenBank/DDBJ databases">
        <title>Permanent draft genomes of Rhodopirellula europaea strain SH398 and 6C.</title>
        <authorList>
            <person name="Richter M."/>
            <person name="Richter-Heitmann T."/>
            <person name="Frank C."/>
            <person name="Harder J."/>
            <person name="Glockner F.O."/>
        </authorList>
    </citation>
    <scope>NUCLEOTIDE SEQUENCE</scope>
    <source>
        <strain evidence="2">6C</strain>
    </source>
</reference>
<evidence type="ECO:0000313" key="3">
    <source>
        <dbReference type="Proteomes" id="UP000011529"/>
    </source>
</evidence>
<dbReference type="PATRIC" id="fig|1263867.3.peg.4017"/>
<sequence length="47" mass="5246">MGIHVCYGGGTHRHLCQTWREGHGSKAAEDKPVEGQSEDTKRFDFGE</sequence>
<keyword evidence="3" id="KW-1185">Reference proteome</keyword>
<dbReference type="EMBL" id="ANMO01000170">
    <property type="protein sequence ID" value="EMB15513.1"/>
    <property type="molecule type" value="Genomic_DNA"/>
</dbReference>
<evidence type="ECO:0000256" key="1">
    <source>
        <dbReference type="SAM" id="MobiDB-lite"/>
    </source>
</evidence>
<name>M2B181_9BACT</name>
<organism evidence="2 3">
    <name type="scientific">Rhodopirellula europaea 6C</name>
    <dbReference type="NCBI Taxonomy" id="1263867"/>
    <lineage>
        <taxon>Bacteria</taxon>
        <taxon>Pseudomonadati</taxon>
        <taxon>Planctomycetota</taxon>
        <taxon>Planctomycetia</taxon>
        <taxon>Pirellulales</taxon>
        <taxon>Pirellulaceae</taxon>
        <taxon>Rhodopirellula</taxon>
    </lineage>
</organism>
<dbReference type="AlphaFoldDB" id="M2B181"/>
<feature type="region of interest" description="Disordered" evidence="1">
    <location>
        <begin position="23"/>
        <end position="47"/>
    </location>
</feature>
<dbReference type="Proteomes" id="UP000011529">
    <property type="component" value="Unassembled WGS sequence"/>
</dbReference>
<accession>M2B181</accession>
<proteinExistence type="predicted"/>